<reference evidence="2 3" key="1">
    <citation type="submission" date="2016-10" db="EMBL/GenBank/DDBJ databases">
        <authorList>
            <person name="de Groot N.N."/>
        </authorList>
    </citation>
    <scope>NUCLEOTIDE SEQUENCE [LARGE SCALE GENOMIC DNA]</scope>
    <source>
        <strain evidence="2 3">ATCC 700224</strain>
    </source>
</reference>
<name>A0A1G7IBY5_9PROT</name>
<evidence type="ECO:0000313" key="2">
    <source>
        <dbReference type="EMBL" id="SDF10078.1"/>
    </source>
</evidence>
<dbReference type="Gene3D" id="3.30.70.1900">
    <property type="match status" value="1"/>
</dbReference>
<dbReference type="RefSeq" id="WP_176793906.1">
    <property type="nucleotide sequence ID" value="NZ_FNAP01000034.1"/>
</dbReference>
<protein>
    <submittedName>
        <fullName evidence="2">Uncharacterized conserved protein</fullName>
    </submittedName>
</protein>
<dbReference type="Proteomes" id="UP000199412">
    <property type="component" value="Unassembled WGS sequence"/>
</dbReference>
<dbReference type="AlphaFoldDB" id="A0A1G7IBY5"/>
<accession>A0A1G7IBY5</accession>
<dbReference type="Pfam" id="PF10040">
    <property type="entry name" value="CRISPR_Cas6"/>
    <property type="match status" value="1"/>
</dbReference>
<proteinExistence type="predicted"/>
<evidence type="ECO:0000313" key="3">
    <source>
        <dbReference type="Proteomes" id="UP000199412"/>
    </source>
</evidence>
<dbReference type="EMBL" id="FNAP01000034">
    <property type="protein sequence ID" value="SDF10078.1"/>
    <property type="molecule type" value="Genomic_DNA"/>
</dbReference>
<sequence length="322" mass="33644">MEGAGARQTNNPNRLRQRLAEPIDHATADDLLARWFQADIVVCLGPALAPDRISDPRFPGRLRGALGEALLAGASAEARAEQPCPWDPPCALDVLWGKTGTVRRGVEIPRPFVIRVDPDPPEGARVTLSLFGFATDWAEGAADALVRALRGGIGGGADGTRLTLEPQHRTIITPEPPAPVMPEEVGPGLGAVALTVRTPLVLRRRSALVLDPLALLTGLSRRAEGFARWHDTALTVDGDALAETASALTLDGQGLSPAGWTRSSARQPGRSIPVTGVVGRLVLRGPLAALARAGALLALGDRFGAGGHAAQGMGRYDIECGA</sequence>
<organism evidence="2 3">
    <name type="scientific">Rhodospira trueperi</name>
    <dbReference type="NCBI Taxonomy" id="69960"/>
    <lineage>
        <taxon>Bacteria</taxon>
        <taxon>Pseudomonadati</taxon>
        <taxon>Pseudomonadota</taxon>
        <taxon>Alphaproteobacteria</taxon>
        <taxon>Rhodospirillales</taxon>
        <taxon>Rhodospirillaceae</taxon>
        <taxon>Rhodospira</taxon>
    </lineage>
</organism>
<keyword evidence="3" id="KW-1185">Reference proteome</keyword>
<evidence type="ECO:0000259" key="1">
    <source>
        <dbReference type="Pfam" id="PF10040"/>
    </source>
</evidence>
<feature type="domain" description="CRISPR-associated protein Cas6 C-terminal" evidence="1">
    <location>
        <begin position="194"/>
        <end position="316"/>
    </location>
</feature>
<gene>
    <name evidence="2" type="ORF">SAMN05421720_1343</name>
</gene>
<dbReference type="InterPro" id="IPR019267">
    <property type="entry name" value="CRISPR-assoc_Cas6_C"/>
</dbReference>